<dbReference type="EMBL" id="CADIJX010000003">
    <property type="protein sequence ID" value="CAB3647069.1"/>
    <property type="molecule type" value="Genomic_DNA"/>
</dbReference>
<comment type="similarity">
    <text evidence="1">Belongs to the PstS family.</text>
</comment>
<dbReference type="RefSeq" id="WP_175174845.1">
    <property type="nucleotide sequence ID" value="NZ_CADIJX010000003.1"/>
</dbReference>
<proteinExistence type="inferred from homology"/>
<protein>
    <submittedName>
        <fullName evidence="4">Alkaline phosphatase L</fullName>
        <ecNumber evidence="4">3.1.3.1</ecNumber>
    </submittedName>
</protein>
<dbReference type="PANTHER" id="PTHR42996:SF1">
    <property type="entry name" value="PHOSPHATE-BINDING PROTEIN PSTS"/>
    <property type="match status" value="1"/>
</dbReference>
<evidence type="ECO:0000256" key="2">
    <source>
        <dbReference type="SAM" id="SignalP"/>
    </source>
</evidence>
<keyword evidence="4" id="KW-0378">Hydrolase</keyword>
<name>A0A6S6YV66_9BURK</name>
<feature type="domain" description="PBP" evidence="3">
    <location>
        <begin position="23"/>
        <end position="243"/>
    </location>
</feature>
<evidence type="ECO:0000259" key="3">
    <source>
        <dbReference type="Pfam" id="PF12849"/>
    </source>
</evidence>
<sequence length="399" mass="41176">MKSVFKLKALSAIFAVGMMAVAGAASAQVVGGGATLPEDLYNDDILVRAPLPGFNTYIGVGSGGGKTAFFNNDATQFGLAAGITVDYAGSDSLVTAAEEDAYNAHPTLGAASFGALIQVPTVLTSVTVPYNITGRTAVNLPSTELARIFADPTVVRWNQIPGFESEPATRLIKVIYRSESSGTSEIFLRHLNAVSPSLVTGVSSTFASIVNVSNTGKYIPAAGSDGVVAALAANPDSITYVSPDKVAFGDPTQVVAISRTIGGVPQNLLPTAVNVTNALTGINPPTGAAALQARNWGIGFVASGTSPIANPSQGYPIVGATNLILSQCYANATDSNRVRQFLTQHYAAGSTVNDAKIAEHSFIKLPENWRSAVFNAFFDTASAQRVGNPDVCTGSGRPS</sequence>
<dbReference type="PANTHER" id="PTHR42996">
    <property type="entry name" value="PHOSPHATE-BINDING PROTEIN PSTS"/>
    <property type="match status" value="1"/>
</dbReference>
<organism evidence="4 5">
    <name type="scientific">Achromobacter pestifer</name>
    <dbReference type="NCBI Taxonomy" id="1353889"/>
    <lineage>
        <taxon>Bacteria</taxon>
        <taxon>Pseudomonadati</taxon>
        <taxon>Pseudomonadota</taxon>
        <taxon>Betaproteobacteria</taxon>
        <taxon>Burkholderiales</taxon>
        <taxon>Alcaligenaceae</taxon>
        <taxon>Achromobacter</taxon>
    </lineage>
</organism>
<evidence type="ECO:0000313" key="4">
    <source>
        <dbReference type="EMBL" id="CAB3647069.1"/>
    </source>
</evidence>
<gene>
    <name evidence="4" type="primary">phoA2_1</name>
    <name evidence="4" type="ORF">LMG3431_02538</name>
</gene>
<dbReference type="SUPFAM" id="SSF53850">
    <property type="entry name" value="Periplasmic binding protein-like II"/>
    <property type="match status" value="1"/>
</dbReference>
<accession>A0A6S6YV66</accession>
<dbReference type="InterPro" id="IPR050962">
    <property type="entry name" value="Phosphate-bind_PstS"/>
</dbReference>
<dbReference type="InterPro" id="IPR024370">
    <property type="entry name" value="PBP_domain"/>
</dbReference>
<dbReference type="Gene3D" id="3.40.190.10">
    <property type="entry name" value="Periplasmic binding protein-like II"/>
    <property type="match status" value="2"/>
</dbReference>
<dbReference type="Proteomes" id="UP000494108">
    <property type="component" value="Unassembled WGS sequence"/>
</dbReference>
<feature type="signal peptide" evidence="2">
    <location>
        <begin position="1"/>
        <end position="27"/>
    </location>
</feature>
<feature type="chain" id="PRO_5028874279" evidence="2">
    <location>
        <begin position="28"/>
        <end position="399"/>
    </location>
</feature>
<keyword evidence="2" id="KW-0732">Signal</keyword>
<dbReference type="Pfam" id="PF12849">
    <property type="entry name" value="PBP_like_2"/>
    <property type="match status" value="1"/>
</dbReference>
<reference evidence="4 5" key="1">
    <citation type="submission" date="2020-04" db="EMBL/GenBank/DDBJ databases">
        <authorList>
            <person name="De Canck E."/>
        </authorList>
    </citation>
    <scope>NUCLEOTIDE SEQUENCE [LARGE SCALE GENOMIC DNA]</scope>
    <source>
        <strain evidence="4 5">LMG 3431</strain>
    </source>
</reference>
<evidence type="ECO:0000256" key="1">
    <source>
        <dbReference type="ARBA" id="ARBA00008725"/>
    </source>
</evidence>
<dbReference type="GO" id="GO:0004035">
    <property type="term" value="F:alkaline phosphatase activity"/>
    <property type="evidence" value="ECO:0007669"/>
    <property type="project" value="UniProtKB-EC"/>
</dbReference>
<dbReference type="AlphaFoldDB" id="A0A6S6YV66"/>
<evidence type="ECO:0000313" key="5">
    <source>
        <dbReference type="Proteomes" id="UP000494108"/>
    </source>
</evidence>
<dbReference type="EC" id="3.1.3.1" evidence="4"/>
<keyword evidence="5" id="KW-1185">Reference proteome</keyword>